<dbReference type="AlphaFoldDB" id="A0A4Z2JER9"/>
<evidence type="ECO:0000313" key="3">
    <source>
        <dbReference type="Proteomes" id="UP000314294"/>
    </source>
</evidence>
<sequence>MEKEAELCQQRLDVEALTSRADKAQSGNFLLVRVEEGAGPSRWREATWADFGKAIHVRKSGKIPADAEKSSPKTVDWYPETALSAEALQTHAVSRQKELLSSRVHGHGARPVPFVKGPASLEPQSEGGLQQRGLDEHNGPEPSVLTGTHREQTSETPAWVALRFTTVSDLQAAVAVVNQEVLLEPQLPSLSCAMDQRHPGRDFLPCLVCVVQKRPGAVEGHRHLVFTAKENNSEDTGPSLR</sequence>
<accession>A0A4Z2JER9</accession>
<keyword evidence="3" id="KW-1185">Reference proteome</keyword>
<comment type="caution">
    <text evidence="2">The sequence shown here is derived from an EMBL/GenBank/DDBJ whole genome shotgun (WGS) entry which is preliminary data.</text>
</comment>
<evidence type="ECO:0000313" key="2">
    <source>
        <dbReference type="EMBL" id="TNN88283.1"/>
    </source>
</evidence>
<organism evidence="2 3">
    <name type="scientific">Liparis tanakae</name>
    <name type="common">Tanaka's snailfish</name>
    <dbReference type="NCBI Taxonomy" id="230148"/>
    <lineage>
        <taxon>Eukaryota</taxon>
        <taxon>Metazoa</taxon>
        <taxon>Chordata</taxon>
        <taxon>Craniata</taxon>
        <taxon>Vertebrata</taxon>
        <taxon>Euteleostomi</taxon>
        <taxon>Actinopterygii</taxon>
        <taxon>Neopterygii</taxon>
        <taxon>Teleostei</taxon>
        <taxon>Neoteleostei</taxon>
        <taxon>Acanthomorphata</taxon>
        <taxon>Eupercaria</taxon>
        <taxon>Perciformes</taxon>
        <taxon>Cottioidei</taxon>
        <taxon>Cottales</taxon>
        <taxon>Liparidae</taxon>
        <taxon>Liparis</taxon>
    </lineage>
</organism>
<feature type="region of interest" description="Disordered" evidence="1">
    <location>
        <begin position="107"/>
        <end position="152"/>
    </location>
</feature>
<dbReference type="Proteomes" id="UP000314294">
    <property type="component" value="Unassembled WGS sequence"/>
</dbReference>
<evidence type="ECO:0000256" key="1">
    <source>
        <dbReference type="SAM" id="MobiDB-lite"/>
    </source>
</evidence>
<dbReference type="EMBL" id="SRLO01000006">
    <property type="protein sequence ID" value="TNN88283.1"/>
    <property type="molecule type" value="Genomic_DNA"/>
</dbReference>
<protein>
    <submittedName>
        <fullName evidence="2">Uncharacterized protein</fullName>
    </submittedName>
</protein>
<reference evidence="2 3" key="1">
    <citation type="submission" date="2019-03" db="EMBL/GenBank/DDBJ databases">
        <title>First draft genome of Liparis tanakae, snailfish: a comprehensive survey of snailfish specific genes.</title>
        <authorList>
            <person name="Kim W."/>
            <person name="Song I."/>
            <person name="Jeong J.-H."/>
            <person name="Kim D."/>
            <person name="Kim S."/>
            <person name="Ryu S."/>
            <person name="Song J.Y."/>
            <person name="Lee S.K."/>
        </authorList>
    </citation>
    <scope>NUCLEOTIDE SEQUENCE [LARGE SCALE GENOMIC DNA]</scope>
    <source>
        <tissue evidence="2">Muscle</tissue>
    </source>
</reference>
<gene>
    <name evidence="2" type="ORF">EYF80_001499</name>
</gene>
<proteinExistence type="predicted"/>
<name>A0A4Z2JER9_9TELE</name>